<reference evidence="3" key="1">
    <citation type="journal article" date="2013" name="Genome Announc.">
        <title>Draft genome sequence of the grapevine dieback fungus Eutypa lata UCR-EL1.</title>
        <authorList>
            <person name="Blanco-Ulate B."/>
            <person name="Rolshausen P.E."/>
            <person name="Cantu D."/>
        </authorList>
    </citation>
    <scope>NUCLEOTIDE SEQUENCE [LARGE SCALE GENOMIC DNA]</scope>
    <source>
        <strain evidence="3">UCR-EL1</strain>
    </source>
</reference>
<feature type="chain" id="PRO_5004085110" evidence="1">
    <location>
        <begin position="21"/>
        <end position="70"/>
    </location>
</feature>
<evidence type="ECO:0000313" key="2">
    <source>
        <dbReference type="EMBL" id="EMR62286.1"/>
    </source>
</evidence>
<evidence type="ECO:0000256" key="1">
    <source>
        <dbReference type="SAM" id="SignalP"/>
    </source>
</evidence>
<proteinExistence type="predicted"/>
<dbReference type="AlphaFoldDB" id="M7SXJ5"/>
<keyword evidence="3" id="KW-1185">Reference proteome</keyword>
<dbReference type="HOGENOM" id="CLU_2757786_0_0_1"/>
<keyword evidence="1" id="KW-0732">Signal</keyword>
<protein>
    <submittedName>
        <fullName evidence="2">Uncharacterized protein</fullName>
    </submittedName>
</protein>
<name>M7SXJ5_EUTLA</name>
<dbReference type="KEGG" id="ela:UCREL1_10781"/>
<gene>
    <name evidence="2" type="ORF">UCREL1_10781</name>
</gene>
<dbReference type="Proteomes" id="UP000012174">
    <property type="component" value="Unassembled WGS sequence"/>
</dbReference>
<evidence type="ECO:0000313" key="3">
    <source>
        <dbReference type="Proteomes" id="UP000012174"/>
    </source>
</evidence>
<feature type="signal peptide" evidence="1">
    <location>
        <begin position="1"/>
        <end position="20"/>
    </location>
</feature>
<sequence>MQVTSLLVALTFAILGSTSPAEVEPNKVVDVQPQQTCDISVCKRDCEAAGGVLEGATCWGEAPVCDCRLP</sequence>
<organism evidence="2 3">
    <name type="scientific">Eutypa lata (strain UCR-EL1)</name>
    <name type="common">Grapevine dieback disease fungus</name>
    <name type="synonym">Eutypa armeniacae</name>
    <dbReference type="NCBI Taxonomy" id="1287681"/>
    <lineage>
        <taxon>Eukaryota</taxon>
        <taxon>Fungi</taxon>
        <taxon>Dikarya</taxon>
        <taxon>Ascomycota</taxon>
        <taxon>Pezizomycotina</taxon>
        <taxon>Sordariomycetes</taxon>
        <taxon>Xylariomycetidae</taxon>
        <taxon>Xylariales</taxon>
        <taxon>Diatrypaceae</taxon>
        <taxon>Eutypa</taxon>
    </lineage>
</organism>
<accession>M7SXJ5</accession>
<dbReference type="EMBL" id="KB707455">
    <property type="protein sequence ID" value="EMR62286.1"/>
    <property type="molecule type" value="Genomic_DNA"/>
</dbReference>